<accession>B3QWY5</accession>
<protein>
    <recommendedName>
        <fullName evidence="3">Nmd3 N-terminal domain-containing protein</fullName>
    </recommendedName>
</protein>
<evidence type="ECO:0000313" key="1">
    <source>
        <dbReference type="EMBL" id="ACF13349.1"/>
    </source>
</evidence>
<dbReference type="InterPro" id="IPR047706">
    <property type="entry name" value="BCAM0308-like"/>
</dbReference>
<name>B3QWY5_CHLT3</name>
<dbReference type="HOGENOM" id="CLU_114437_0_0_10"/>
<evidence type="ECO:0000313" key="2">
    <source>
        <dbReference type="Proteomes" id="UP000001208"/>
    </source>
</evidence>
<sequence>MAMVKCSSKRKSQRLSQSSVQSRYDQFSWPEATFCPTCGALYLNGRWTWQKRDSHQHQSQCPACQRTQENQPAGQIELRGKFLKVHHHEIINLILTTEETEKAAHPLERIMSISDQDDTVVIRTTGIHMACRIGKALSRSYKGDYDFQYGDHEQFILVSWKREL</sequence>
<dbReference type="NCBIfam" id="NF040826">
    <property type="entry name" value="lxa_BCAM0308"/>
    <property type="match status" value="1"/>
</dbReference>
<dbReference type="EMBL" id="CP001100">
    <property type="protein sequence ID" value="ACF13349.1"/>
    <property type="molecule type" value="Genomic_DNA"/>
</dbReference>
<reference evidence="1 2" key="1">
    <citation type="submission" date="2008-06" db="EMBL/GenBank/DDBJ databases">
        <title>Complete sequence of Chloroherpeton thalassium ATCC 35110.</title>
        <authorList>
            <consortium name="US DOE Joint Genome Institute"/>
            <person name="Lucas S."/>
            <person name="Copeland A."/>
            <person name="Lapidus A."/>
            <person name="Glavina del Rio T."/>
            <person name="Dalin E."/>
            <person name="Tice H."/>
            <person name="Bruce D."/>
            <person name="Goodwin L."/>
            <person name="Pitluck S."/>
            <person name="Schmutz J."/>
            <person name="Larimer F."/>
            <person name="Land M."/>
            <person name="Hauser L."/>
            <person name="Kyrpides N."/>
            <person name="Mikhailova N."/>
            <person name="Liu Z."/>
            <person name="Li T."/>
            <person name="Zhao F."/>
            <person name="Overmann J."/>
            <person name="Bryant D.A."/>
            <person name="Richardson P."/>
        </authorList>
    </citation>
    <scope>NUCLEOTIDE SEQUENCE [LARGE SCALE GENOMIC DNA]</scope>
    <source>
        <strain evidence="2">ATCC 35110 / GB-78</strain>
    </source>
</reference>
<dbReference type="STRING" id="517418.Ctha_0881"/>
<proteinExistence type="predicted"/>
<evidence type="ECO:0008006" key="3">
    <source>
        <dbReference type="Google" id="ProtNLM"/>
    </source>
</evidence>
<dbReference type="eggNOG" id="COG1499">
    <property type="taxonomic scope" value="Bacteria"/>
</dbReference>
<dbReference type="KEGG" id="cts:Ctha_0881"/>
<organism evidence="1 2">
    <name type="scientific">Chloroherpeton thalassium (strain ATCC 35110 / GB-78)</name>
    <dbReference type="NCBI Taxonomy" id="517418"/>
    <lineage>
        <taxon>Bacteria</taxon>
        <taxon>Pseudomonadati</taxon>
        <taxon>Chlorobiota</taxon>
        <taxon>Chlorobiia</taxon>
        <taxon>Chlorobiales</taxon>
        <taxon>Chloroherpetonaceae</taxon>
        <taxon>Chloroherpeton</taxon>
    </lineage>
</organism>
<gene>
    <name evidence="1" type="ordered locus">Ctha_0881</name>
</gene>
<dbReference type="AlphaFoldDB" id="B3QWY5"/>
<dbReference type="Proteomes" id="UP000001208">
    <property type="component" value="Chromosome"/>
</dbReference>
<keyword evidence="2" id="KW-1185">Reference proteome</keyword>